<evidence type="ECO:0000313" key="1">
    <source>
        <dbReference type="EMBL" id="CAB3384668.1"/>
    </source>
</evidence>
<sequence>MDKYGGTFKSKPKRITYLFNAVKKNIVASMKYETDPLFREKQKKSAKESNRNSLLAGLHLSSMRDLASRDEYV</sequence>
<comment type="caution">
    <text evidence="1">The sequence shown here is derived from an EMBL/GenBank/DDBJ whole genome shotgun (WGS) entry which is preliminary data.</text>
</comment>
<gene>
    <name evidence="1" type="ORF">CLODIP_2_CD09036</name>
</gene>
<dbReference type="AlphaFoldDB" id="A0A8S1DX95"/>
<dbReference type="EMBL" id="CADEPI010000365">
    <property type="protein sequence ID" value="CAB3384668.1"/>
    <property type="molecule type" value="Genomic_DNA"/>
</dbReference>
<dbReference type="Proteomes" id="UP000494165">
    <property type="component" value="Unassembled WGS sequence"/>
</dbReference>
<evidence type="ECO:0000313" key="2">
    <source>
        <dbReference type="Proteomes" id="UP000494165"/>
    </source>
</evidence>
<protein>
    <submittedName>
        <fullName evidence="1">Uncharacterized protein</fullName>
    </submittedName>
</protein>
<name>A0A8S1DX95_9INSE</name>
<keyword evidence="2" id="KW-1185">Reference proteome</keyword>
<accession>A0A8S1DX95</accession>
<proteinExistence type="predicted"/>
<reference evidence="1 2" key="1">
    <citation type="submission" date="2020-04" db="EMBL/GenBank/DDBJ databases">
        <authorList>
            <person name="Alioto T."/>
            <person name="Alioto T."/>
            <person name="Gomez Garrido J."/>
        </authorList>
    </citation>
    <scope>NUCLEOTIDE SEQUENCE [LARGE SCALE GENOMIC DNA]</scope>
</reference>
<organism evidence="1 2">
    <name type="scientific">Cloeon dipterum</name>
    <dbReference type="NCBI Taxonomy" id="197152"/>
    <lineage>
        <taxon>Eukaryota</taxon>
        <taxon>Metazoa</taxon>
        <taxon>Ecdysozoa</taxon>
        <taxon>Arthropoda</taxon>
        <taxon>Hexapoda</taxon>
        <taxon>Insecta</taxon>
        <taxon>Pterygota</taxon>
        <taxon>Palaeoptera</taxon>
        <taxon>Ephemeroptera</taxon>
        <taxon>Pisciforma</taxon>
        <taxon>Baetidae</taxon>
        <taxon>Cloeon</taxon>
    </lineage>
</organism>